<dbReference type="Pfam" id="PF17853">
    <property type="entry name" value="GGDEF_2"/>
    <property type="match status" value="1"/>
</dbReference>
<organism evidence="5 6">
    <name type="scientific">Allosaccharopolyspora coralli</name>
    <dbReference type="NCBI Taxonomy" id="2665642"/>
    <lineage>
        <taxon>Bacteria</taxon>
        <taxon>Bacillati</taxon>
        <taxon>Actinomycetota</taxon>
        <taxon>Actinomycetes</taxon>
        <taxon>Pseudonocardiales</taxon>
        <taxon>Pseudonocardiaceae</taxon>
        <taxon>Allosaccharopolyspora</taxon>
    </lineage>
</organism>
<protein>
    <submittedName>
        <fullName evidence="5">PucR family transcriptional regulator</fullName>
    </submittedName>
</protein>
<sequence length="411" mass="44731">MAVDTERAGDEHRMLASLARTSLTRLPSLADELVDQVWGEPYDRDGPVTKDDLWRSCRDNISSILTTLHGAGPTASDLRQAARSTGVRRARQHCPLDWVLHAWQVGGHVLWSDLAERTGAADSEQLRELVRSASEVFRVTESYAAEMARSYQTHEQELRGSTDLRLMAVLDALIDGRAETVRVEAEQLLRLEGNRPFVVVTAETSSAQPLSPNRLNGFLADHGVSGAWRLRTGCQVGILTAEHATPAEVAAMLRRRTGGRVGVSPSLTNLGDVAAGHRMARLAMATLPADVPGAVALDDCLPDALLLNSPELADRMVSVTLGPVLALPAAERDELLGTTSVWLTSLGSTLRAAKLLYCHRNTVLKRLRRVESLTGLDLGDVEHWPQLLMALSVLRREGRIAVETPTPKALN</sequence>
<dbReference type="RefSeq" id="WP_154075693.1">
    <property type="nucleotide sequence ID" value="NZ_CP045929.1"/>
</dbReference>
<gene>
    <name evidence="5" type="ORF">GIY23_05675</name>
</gene>
<evidence type="ECO:0000313" key="6">
    <source>
        <dbReference type="Proteomes" id="UP000371041"/>
    </source>
</evidence>
<dbReference type="InterPro" id="IPR051448">
    <property type="entry name" value="CdaR-like_regulators"/>
</dbReference>
<dbReference type="PANTHER" id="PTHR33744:SF1">
    <property type="entry name" value="DNA-BINDING TRANSCRIPTIONAL ACTIVATOR ADER"/>
    <property type="match status" value="1"/>
</dbReference>
<keyword evidence="6" id="KW-1185">Reference proteome</keyword>
<proteinExistence type="inferred from homology"/>
<evidence type="ECO:0000259" key="2">
    <source>
        <dbReference type="Pfam" id="PF13556"/>
    </source>
</evidence>
<evidence type="ECO:0000259" key="4">
    <source>
        <dbReference type="Pfam" id="PF17853"/>
    </source>
</evidence>
<dbReference type="Pfam" id="PF14361">
    <property type="entry name" value="RsbRD_N"/>
    <property type="match status" value="1"/>
</dbReference>
<dbReference type="AlphaFoldDB" id="A0A5Q3Q3S8"/>
<comment type="similarity">
    <text evidence="1">Belongs to the CdaR family.</text>
</comment>
<feature type="domain" description="CdaR GGDEF-like" evidence="4">
    <location>
        <begin position="183"/>
        <end position="285"/>
    </location>
</feature>
<dbReference type="Pfam" id="PF13556">
    <property type="entry name" value="HTH_30"/>
    <property type="match status" value="1"/>
</dbReference>
<dbReference type="Gene3D" id="1.10.10.2840">
    <property type="entry name" value="PucR C-terminal helix-turn-helix domain"/>
    <property type="match status" value="1"/>
</dbReference>
<dbReference type="PANTHER" id="PTHR33744">
    <property type="entry name" value="CARBOHYDRATE DIACID REGULATOR"/>
    <property type="match status" value="1"/>
</dbReference>
<feature type="domain" description="PucR C-terminal helix-turn-helix" evidence="2">
    <location>
        <begin position="335"/>
        <end position="392"/>
    </location>
</feature>
<dbReference type="InterPro" id="IPR025736">
    <property type="entry name" value="PucR_C-HTH_dom"/>
</dbReference>
<feature type="domain" description="RsbT co-antagonist protein RsbRD N-terminal" evidence="3">
    <location>
        <begin position="27"/>
        <end position="164"/>
    </location>
</feature>
<name>A0A5Q3Q3S8_9PSEU</name>
<reference evidence="6" key="1">
    <citation type="submission" date="2019-11" db="EMBL/GenBank/DDBJ databases">
        <title>The complete genome sequence of Saccharopolyspora sp. E2A.</title>
        <authorList>
            <person name="Zhang G."/>
        </authorList>
    </citation>
    <scope>NUCLEOTIDE SEQUENCE [LARGE SCALE GENOMIC DNA]</scope>
    <source>
        <strain evidence="6">E2A</strain>
    </source>
</reference>
<evidence type="ECO:0000259" key="3">
    <source>
        <dbReference type="Pfam" id="PF14361"/>
    </source>
</evidence>
<dbReference type="KEGG" id="sace:GIY23_05675"/>
<evidence type="ECO:0000313" key="5">
    <source>
        <dbReference type="EMBL" id="QGK69092.1"/>
    </source>
</evidence>
<dbReference type="InterPro" id="IPR042070">
    <property type="entry name" value="PucR_C-HTH_sf"/>
</dbReference>
<dbReference type="Proteomes" id="UP000371041">
    <property type="component" value="Chromosome"/>
</dbReference>
<dbReference type="InterPro" id="IPR041522">
    <property type="entry name" value="CdaR_GGDEF"/>
</dbReference>
<dbReference type="EMBL" id="CP045929">
    <property type="protein sequence ID" value="QGK69092.1"/>
    <property type="molecule type" value="Genomic_DNA"/>
</dbReference>
<accession>A0A5Q3Q3S8</accession>
<evidence type="ECO:0000256" key="1">
    <source>
        <dbReference type="ARBA" id="ARBA00006754"/>
    </source>
</evidence>
<dbReference type="InterPro" id="IPR025751">
    <property type="entry name" value="RsbRD_N_dom"/>
</dbReference>